<evidence type="ECO:0000256" key="3">
    <source>
        <dbReference type="ARBA" id="ARBA00023274"/>
    </source>
</evidence>
<dbReference type="InterPro" id="IPR018259">
    <property type="entry name" value="Ribosomal_eL21_CS"/>
</dbReference>
<keyword evidence="5" id="KW-1185">Reference proteome</keyword>
<dbReference type="Pfam" id="PF01157">
    <property type="entry name" value="Ribosomal_L21e"/>
    <property type="match status" value="1"/>
</dbReference>
<dbReference type="Proteomes" id="UP000886523">
    <property type="component" value="Unassembled WGS sequence"/>
</dbReference>
<dbReference type="FunFam" id="6.10.250.3260:FF:000001">
    <property type="entry name" value="60S ribosomal protein L21"/>
    <property type="match status" value="1"/>
</dbReference>
<protein>
    <recommendedName>
        <fullName evidence="6">60S ribosomal protein L21</fullName>
    </recommendedName>
</protein>
<reference evidence="4" key="1">
    <citation type="journal article" date="2020" name="Nat. Commun.">
        <title>Large-scale genome sequencing of mycorrhizal fungi provides insights into the early evolution of symbiotic traits.</title>
        <authorList>
            <person name="Miyauchi S."/>
            <person name="Kiss E."/>
            <person name="Kuo A."/>
            <person name="Drula E."/>
            <person name="Kohler A."/>
            <person name="Sanchez-Garcia M."/>
            <person name="Morin E."/>
            <person name="Andreopoulos B."/>
            <person name="Barry K.W."/>
            <person name="Bonito G."/>
            <person name="Buee M."/>
            <person name="Carver A."/>
            <person name="Chen C."/>
            <person name="Cichocki N."/>
            <person name="Clum A."/>
            <person name="Culley D."/>
            <person name="Crous P.W."/>
            <person name="Fauchery L."/>
            <person name="Girlanda M."/>
            <person name="Hayes R.D."/>
            <person name="Keri Z."/>
            <person name="LaButti K."/>
            <person name="Lipzen A."/>
            <person name="Lombard V."/>
            <person name="Magnuson J."/>
            <person name="Maillard F."/>
            <person name="Murat C."/>
            <person name="Nolan M."/>
            <person name="Ohm R.A."/>
            <person name="Pangilinan J."/>
            <person name="Pereira M.F."/>
            <person name="Perotto S."/>
            <person name="Peter M."/>
            <person name="Pfister S."/>
            <person name="Riley R."/>
            <person name="Sitrit Y."/>
            <person name="Stielow J.B."/>
            <person name="Szollosi G."/>
            <person name="Zifcakova L."/>
            <person name="Stursova M."/>
            <person name="Spatafora J.W."/>
            <person name="Tedersoo L."/>
            <person name="Vaario L.M."/>
            <person name="Yamada A."/>
            <person name="Yan M."/>
            <person name="Wang P."/>
            <person name="Xu J."/>
            <person name="Bruns T."/>
            <person name="Baldrian P."/>
            <person name="Vilgalys R."/>
            <person name="Dunand C."/>
            <person name="Henrissat B."/>
            <person name="Grigoriev I.V."/>
            <person name="Hibbett D."/>
            <person name="Nagy L.G."/>
            <person name="Martin F.M."/>
        </authorList>
    </citation>
    <scope>NUCLEOTIDE SEQUENCE</scope>
    <source>
        <strain evidence="4">UP504</strain>
    </source>
</reference>
<dbReference type="GO" id="GO:0005840">
    <property type="term" value="C:ribosome"/>
    <property type="evidence" value="ECO:0007669"/>
    <property type="project" value="UniProtKB-KW"/>
</dbReference>
<dbReference type="AlphaFoldDB" id="A0A9P6DQT6"/>
<dbReference type="FunFam" id="2.30.30.70:FF:000001">
    <property type="entry name" value="60S ribosomal protein L21"/>
    <property type="match status" value="1"/>
</dbReference>
<name>A0A9P6DQT6_9AGAM</name>
<dbReference type="PANTHER" id="PTHR20981">
    <property type="entry name" value="60S RIBOSOMAL PROTEIN L21"/>
    <property type="match status" value="1"/>
</dbReference>
<dbReference type="InterPro" id="IPR001147">
    <property type="entry name" value="Ribosomal_eL21"/>
</dbReference>
<evidence type="ECO:0000313" key="4">
    <source>
        <dbReference type="EMBL" id="KAF9511446.1"/>
    </source>
</evidence>
<dbReference type="SUPFAM" id="SSF50104">
    <property type="entry name" value="Translation proteins SH3-like domain"/>
    <property type="match status" value="1"/>
</dbReference>
<dbReference type="InterPro" id="IPR008991">
    <property type="entry name" value="Translation_prot_SH3-like_sf"/>
</dbReference>
<sequence>MPHSFGYRARTRHMFKRGFKEHGPVKMSTYLVTYRVGDIVDIKANAAQQKGMPHKYYHGRTGVVYNVTPTSVGVIVKKVVGNRYIEKRVNLRVEHVKHSKSRQEFLERVQSNAVKSREAKEKGEKISLKRIPALPREARTVSAETNRPQTIVPVRYETTI</sequence>
<proteinExistence type="inferred from homology"/>
<dbReference type="Gene3D" id="2.30.30.70">
    <property type="entry name" value="Ribosomal protein L21"/>
    <property type="match status" value="1"/>
</dbReference>
<evidence type="ECO:0000313" key="5">
    <source>
        <dbReference type="Proteomes" id="UP000886523"/>
    </source>
</evidence>
<comment type="similarity">
    <text evidence="1">Belongs to the eukaryotic ribosomal protein eL21 family.</text>
</comment>
<keyword evidence="2" id="KW-0689">Ribosomal protein</keyword>
<accession>A0A9P6DQT6</accession>
<keyword evidence="3" id="KW-0687">Ribonucleoprotein</keyword>
<dbReference type="GO" id="GO:0003735">
    <property type="term" value="F:structural constituent of ribosome"/>
    <property type="evidence" value="ECO:0007669"/>
    <property type="project" value="InterPro"/>
</dbReference>
<dbReference type="PROSITE" id="PS01171">
    <property type="entry name" value="RIBOSOMAL_L21E"/>
    <property type="match status" value="1"/>
</dbReference>
<evidence type="ECO:0000256" key="1">
    <source>
        <dbReference type="ARBA" id="ARBA00008427"/>
    </source>
</evidence>
<dbReference type="OrthoDB" id="1539250at2759"/>
<dbReference type="GO" id="GO:0006412">
    <property type="term" value="P:translation"/>
    <property type="evidence" value="ECO:0007669"/>
    <property type="project" value="InterPro"/>
</dbReference>
<dbReference type="Gene3D" id="6.10.250.3260">
    <property type="match status" value="1"/>
</dbReference>
<dbReference type="EMBL" id="MU129000">
    <property type="protein sequence ID" value="KAF9511446.1"/>
    <property type="molecule type" value="Genomic_DNA"/>
</dbReference>
<evidence type="ECO:0008006" key="6">
    <source>
        <dbReference type="Google" id="ProtNLM"/>
    </source>
</evidence>
<dbReference type="InterPro" id="IPR036948">
    <property type="entry name" value="Ribosomal_eL21_sf"/>
</dbReference>
<comment type="caution">
    <text evidence="4">The sequence shown here is derived from an EMBL/GenBank/DDBJ whole genome shotgun (WGS) entry which is preliminary data.</text>
</comment>
<dbReference type="GO" id="GO:1990904">
    <property type="term" value="C:ribonucleoprotein complex"/>
    <property type="evidence" value="ECO:0007669"/>
    <property type="project" value="UniProtKB-KW"/>
</dbReference>
<gene>
    <name evidence="4" type="ORF">BS47DRAFT_1486852</name>
</gene>
<evidence type="ECO:0000256" key="2">
    <source>
        <dbReference type="ARBA" id="ARBA00022980"/>
    </source>
</evidence>
<organism evidence="4 5">
    <name type="scientific">Hydnum rufescens UP504</name>
    <dbReference type="NCBI Taxonomy" id="1448309"/>
    <lineage>
        <taxon>Eukaryota</taxon>
        <taxon>Fungi</taxon>
        <taxon>Dikarya</taxon>
        <taxon>Basidiomycota</taxon>
        <taxon>Agaricomycotina</taxon>
        <taxon>Agaricomycetes</taxon>
        <taxon>Cantharellales</taxon>
        <taxon>Hydnaceae</taxon>
        <taxon>Hydnum</taxon>
    </lineage>
</organism>